<evidence type="ECO:0000256" key="2">
    <source>
        <dbReference type="SAM" id="MobiDB-lite"/>
    </source>
</evidence>
<dbReference type="CDD" id="cd12797">
    <property type="entry name" value="M23_peptidase"/>
    <property type="match status" value="1"/>
</dbReference>
<comment type="caution">
    <text evidence="4">The sequence shown here is derived from an EMBL/GenBank/DDBJ whole genome shotgun (WGS) entry which is preliminary data.</text>
</comment>
<dbReference type="EMBL" id="JACBYQ010000002">
    <property type="protein sequence ID" value="NYE96351.1"/>
    <property type="molecule type" value="Genomic_DNA"/>
</dbReference>
<keyword evidence="1" id="KW-0732">Signal</keyword>
<name>A0A7Y9S8U9_9MICC</name>
<dbReference type="InterPro" id="IPR016047">
    <property type="entry name" value="M23ase_b-sheet_dom"/>
</dbReference>
<evidence type="ECO:0000313" key="4">
    <source>
        <dbReference type="EMBL" id="NYE96351.1"/>
    </source>
</evidence>
<dbReference type="AlphaFoldDB" id="A0A7Y9S8U9"/>
<dbReference type="PANTHER" id="PTHR21666:SF289">
    <property type="entry name" value="L-ALA--D-GLU ENDOPEPTIDASE"/>
    <property type="match status" value="1"/>
</dbReference>
<keyword evidence="4" id="KW-0378">Hydrolase</keyword>
<dbReference type="Proteomes" id="UP000521748">
    <property type="component" value="Unassembled WGS sequence"/>
</dbReference>
<proteinExistence type="predicted"/>
<dbReference type="PANTHER" id="PTHR21666">
    <property type="entry name" value="PEPTIDASE-RELATED"/>
    <property type="match status" value="1"/>
</dbReference>
<protein>
    <submittedName>
        <fullName evidence="4">Murein DD-endopeptidase MepM/ murein hydrolase activator NlpD</fullName>
    </submittedName>
</protein>
<organism evidence="4 5">
    <name type="scientific">Psychromicrobium silvestre</name>
    <dbReference type="NCBI Taxonomy" id="1645614"/>
    <lineage>
        <taxon>Bacteria</taxon>
        <taxon>Bacillati</taxon>
        <taxon>Actinomycetota</taxon>
        <taxon>Actinomycetes</taxon>
        <taxon>Micrococcales</taxon>
        <taxon>Micrococcaceae</taxon>
        <taxon>Psychromicrobium</taxon>
    </lineage>
</organism>
<dbReference type="InterPro" id="IPR011055">
    <property type="entry name" value="Dup_hybrid_motif"/>
</dbReference>
<sequence>MAVVEPSVPLERPRDAARQARARIESAQPALGQQSAVELLTQRDLPSVPERGRRRAQTATTHRGASRSLGALRSPKTVQRAGIVLAAASLALAVVVPSAAANLAAPQSQPESVAESSFGAVTAAPDAELSFIQPGSTGSPDPDGKLHETLSVSAAEVTPAAAKGSLSAPLRTLVPSSPFGYRVNPLTGALGELHTGQDFAIACGTEVFAAAGGTVTFAGWHNGGGGNRVVIDHGNGLSTSYNHNSSLTVKVGQKVNRGDQVALSGSTGASTGCHLHFEVMVNDKTVDPLGWL</sequence>
<gene>
    <name evidence="4" type="ORF">FHU41_002601</name>
</gene>
<dbReference type="RefSeq" id="WP_343046331.1">
    <property type="nucleotide sequence ID" value="NZ_JACBYQ010000002.1"/>
</dbReference>
<feature type="region of interest" description="Disordered" evidence="2">
    <location>
        <begin position="1"/>
        <end position="73"/>
    </location>
</feature>
<evidence type="ECO:0000256" key="1">
    <source>
        <dbReference type="ARBA" id="ARBA00022729"/>
    </source>
</evidence>
<dbReference type="Pfam" id="PF01551">
    <property type="entry name" value="Peptidase_M23"/>
    <property type="match status" value="1"/>
</dbReference>
<reference evidence="4 5" key="1">
    <citation type="submission" date="2020-07" db="EMBL/GenBank/DDBJ databases">
        <title>Sequencing the genomes of 1000 actinobacteria strains.</title>
        <authorList>
            <person name="Klenk H.-P."/>
        </authorList>
    </citation>
    <scope>NUCLEOTIDE SEQUENCE [LARGE SCALE GENOMIC DNA]</scope>
    <source>
        <strain evidence="4 5">DSM 102047</strain>
    </source>
</reference>
<dbReference type="SUPFAM" id="SSF51261">
    <property type="entry name" value="Duplicated hybrid motif"/>
    <property type="match status" value="1"/>
</dbReference>
<feature type="compositionally biased region" description="Basic and acidic residues" evidence="2">
    <location>
        <begin position="11"/>
        <end position="24"/>
    </location>
</feature>
<dbReference type="GO" id="GO:0004222">
    <property type="term" value="F:metalloendopeptidase activity"/>
    <property type="evidence" value="ECO:0007669"/>
    <property type="project" value="TreeGrafter"/>
</dbReference>
<evidence type="ECO:0000313" key="5">
    <source>
        <dbReference type="Proteomes" id="UP000521748"/>
    </source>
</evidence>
<accession>A0A7Y9S8U9</accession>
<dbReference type="Gene3D" id="2.70.70.10">
    <property type="entry name" value="Glucose Permease (Domain IIA)"/>
    <property type="match status" value="1"/>
</dbReference>
<dbReference type="InterPro" id="IPR050570">
    <property type="entry name" value="Cell_wall_metabolism_enzyme"/>
</dbReference>
<feature type="domain" description="M23ase beta-sheet core" evidence="3">
    <location>
        <begin position="193"/>
        <end position="288"/>
    </location>
</feature>
<keyword evidence="5" id="KW-1185">Reference proteome</keyword>
<evidence type="ECO:0000259" key="3">
    <source>
        <dbReference type="Pfam" id="PF01551"/>
    </source>
</evidence>